<dbReference type="Proteomes" id="UP000789396">
    <property type="component" value="Unassembled WGS sequence"/>
</dbReference>
<protein>
    <submittedName>
        <fullName evidence="1">6725_t:CDS:1</fullName>
    </submittedName>
</protein>
<dbReference type="EMBL" id="CAJVPZ010014074">
    <property type="protein sequence ID" value="CAG8654414.1"/>
    <property type="molecule type" value="Genomic_DNA"/>
</dbReference>
<dbReference type="AlphaFoldDB" id="A0A9N9H3P6"/>
<comment type="caution">
    <text evidence="1">The sequence shown here is derived from an EMBL/GenBank/DDBJ whole genome shotgun (WGS) entry which is preliminary data.</text>
</comment>
<keyword evidence="2" id="KW-1185">Reference proteome</keyword>
<reference evidence="1" key="1">
    <citation type="submission" date="2021-06" db="EMBL/GenBank/DDBJ databases">
        <authorList>
            <person name="Kallberg Y."/>
            <person name="Tangrot J."/>
            <person name="Rosling A."/>
        </authorList>
    </citation>
    <scope>NUCLEOTIDE SEQUENCE</scope>
    <source>
        <strain evidence="1">IN212</strain>
    </source>
</reference>
<proteinExistence type="predicted"/>
<name>A0A9N9H3P6_9GLOM</name>
<evidence type="ECO:0000313" key="2">
    <source>
        <dbReference type="Proteomes" id="UP000789396"/>
    </source>
</evidence>
<accession>A0A9N9H3P6</accession>
<evidence type="ECO:0000313" key="1">
    <source>
        <dbReference type="EMBL" id="CAG8654414.1"/>
    </source>
</evidence>
<organism evidence="1 2">
    <name type="scientific">Racocetra fulgida</name>
    <dbReference type="NCBI Taxonomy" id="60492"/>
    <lineage>
        <taxon>Eukaryota</taxon>
        <taxon>Fungi</taxon>
        <taxon>Fungi incertae sedis</taxon>
        <taxon>Mucoromycota</taxon>
        <taxon>Glomeromycotina</taxon>
        <taxon>Glomeromycetes</taxon>
        <taxon>Diversisporales</taxon>
        <taxon>Gigasporaceae</taxon>
        <taxon>Racocetra</taxon>
    </lineage>
</organism>
<sequence>MDPQVLDLDILENLNEEEKETHKGQHLIRISSPLSPISKQIVFAINDTFPNWLIAEHYVTQYGHQKGFVAIKIRNKTDNNGGLTNLYYKCEFGSIYQQKKSVNLQSQYNKDTKKLNCKWKLNLLSATDVVRITSFYDQHVEHQLSSDIVIFASINRRFSNEYCKNIRHLLVDDQCDLSTIWSLISVKYPNQLLLTRNLANVVT</sequence>
<gene>
    <name evidence="1" type="ORF">RFULGI_LOCUS8599</name>
</gene>